<keyword evidence="1" id="KW-1133">Transmembrane helix</keyword>
<accession>A0A2V3VT74</accession>
<name>A0A2V3VT74_9BACI</name>
<dbReference type="NCBIfam" id="NF033880">
    <property type="entry name" value="Prli42"/>
    <property type="match status" value="1"/>
</dbReference>
<comment type="caution">
    <text evidence="2">The sequence shown here is derived from an EMBL/GenBank/DDBJ whole genome shotgun (WGS) entry which is preliminary data.</text>
</comment>
<protein>
    <recommendedName>
        <fullName evidence="4">DUF4044 domain-containing protein</fullName>
    </recommendedName>
</protein>
<evidence type="ECO:0000313" key="3">
    <source>
        <dbReference type="Proteomes" id="UP000247978"/>
    </source>
</evidence>
<dbReference type="RefSeq" id="WP_158525667.1">
    <property type="nucleotide sequence ID" value="NZ_JBHUHB010000001.1"/>
</dbReference>
<evidence type="ECO:0000256" key="1">
    <source>
        <dbReference type="SAM" id="Phobius"/>
    </source>
</evidence>
<evidence type="ECO:0000313" key="2">
    <source>
        <dbReference type="EMBL" id="PXW85077.1"/>
    </source>
</evidence>
<feature type="transmembrane region" description="Helical" evidence="1">
    <location>
        <begin position="21"/>
        <end position="42"/>
    </location>
</feature>
<dbReference type="AlphaFoldDB" id="A0A2V3VT74"/>
<sequence length="45" mass="5218">MTKKQNQAPKRKSKRERRMKFFVYLMVIAMVLSLLTAGLSGLSLF</sequence>
<keyword evidence="1" id="KW-0472">Membrane</keyword>
<reference evidence="2 3" key="1">
    <citation type="submission" date="2018-05" db="EMBL/GenBank/DDBJ databases">
        <title>Genomic Encyclopedia of Type Strains, Phase IV (KMG-IV): sequencing the most valuable type-strain genomes for metagenomic binning, comparative biology and taxonomic classification.</title>
        <authorList>
            <person name="Goeker M."/>
        </authorList>
    </citation>
    <scope>NUCLEOTIDE SEQUENCE [LARGE SCALE GENOMIC DNA]</scope>
    <source>
        <strain evidence="2 3">DSM 28556</strain>
    </source>
</reference>
<evidence type="ECO:0008006" key="4">
    <source>
        <dbReference type="Google" id="ProtNLM"/>
    </source>
</evidence>
<dbReference type="Proteomes" id="UP000247978">
    <property type="component" value="Unassembled WGS sequence"/>
</dbReference>
<gene>
    <name evidence="2" type="ORF">DFR56_11255</name>
</gene>
<keyword evidence="3" id="KW-1185">Reference proteome</keyword>
<organism evidence="2 3">
    <name type="scientific">Pseudogracilibacillus auburnensis</name>
    <dbReference type="NCBI Taxonomy" id="1494959"/>
    <lineage>
        <taxon>Bacteria</taxon>
        <taxon>Bacillati</taxon>
        <taxon>Bacillota</taxon>
        <taxon>Bacilli</taxon>
        <taxon>Bacillales</taxon>
        <taxon>Bacillaceae</taxon>
        <taxon>Pseudogracilibacillus</taxon>
    </lineage>
</organism>
<dbReference type="InterPro" id="IPR049722">
    <property type="entry name" value="Prli42-like"/>
</dbReference>
<proteinExistence type="predicted"/>
<dbReference type="EMBL" id="QJJQ01000012">
    <property type="protein sequence ID" value="PXW85077.1"/>
    <property type="molecule type" value="Genomic_DNA"/>
</dbReference>
<keyword evidence="1" id="KW-0812">Transmembrane</keyword>